<dbReference type="Pfam" id="PF02321">
    <property type="entry name" value="OEP"/>
    <property type="match status" value="2"/>
</dbReference>
<dbReference type="GO" id="GO:0005886">
    <property type="term" value="C:plasma membrane"/>
    <property type="evidence" value="ECO:0007669"/>
    <property type="project" value="UniProtKB-SubCell"/>
</dbReference>
<evidence type="ECO:0000256" key="1">
    <source>
        <dbReference type="ARBA" id="ARBA00007613"/>
    </source>
</evidence>
<dbReference type="InterPro" id="IPR003423">
    <property type="entry name" value="OMP_efflux"/>
</dbReference>
<dbReference type="PROSITE" id="PS51257">
    <property type="entry name" value="PROKAR_LIPOPROTEIN"/>
    <property type="match status" value="1"/>
</dbReference>
<evidence type="ECO:0000256" key="2">
    <source>
        <dbReference type="RuleBase" id="RU362097"/>
    </source>
</evidence>
<accession>A0A923HBS5</accession>
<dbReference type="AlphaFoldDB" id="A0A923HBS5"/>
<dbReference type="Gene3D" id="1.20.1600.10">
    <property type="entry name" value="Outer membrane efflux proteins (OEP)"/>
    <property type="match status" value="1"/>
</dbReference>
<reference evidence="3" key="1">
    <citation type="submission" date="2020-08" db="EMBL/GenBank/DDBJ databases">
        <title>Novel species isolated from subtropical streams in China.</title>
        <authorList>
            <person name="Lu H."/>
        </authorList>
    </citation>
    <scope>NUCLEOTIDE SEQUENCE</scope>
    <source>
        <strain evidence="3">KACC 12607</strain>
    </source>
</reference>
<dbReference type="PANTHER" id="PTHR30203:SF33">
    <property type="entry name" value="BLR4455 PROTEIN"/>
    <property type="match status" value="1"/>
</dbReference>
<dbReference type="Gene3D" id="2.20.200.10">
    <property type="entry name" value="Outer membrane efflux proteins (OEP)"/>
    <property type="match status" value="1"/>
</dbReference>
<sequence>MKLKRTPLELALVVTIVAGLGSLGGCTVGPDYQRPSQALPETYLVKTANSDAKVTAEVNRKYMVESQKLVEGRDIPAEWWELFHNQSLNELVAASLKNNPTIEAAQAALRAAKESTAAQEAAFFPSVSASYSPTRQRVAKPLASPAASGASYYDVQTASLSVSYTIDAFGGTRRQVESGTAQEQNQRFQLEAAYLTLASNVTNAAIQEAMLRGQIRSTQEVIRNQKQLLQMFERELALGQVGQADVAAQEAALAASEALLPPLEKQLSVQRDLILALAGRYPNDTRVATFELTDLQLPSELPLSLPSKLVEQRPDVRAAEEQMHAASAAIGVATANRLPNFTIGATSYGTAAENFSDLFKASGAFWNLAANITQPIFDGGALKHKQAAAQAAYDQAAAQYRSTVLGAFQNVADSLQAIQHDTNAYAAAYKSEQASLKSVTIARKQFALGDISTANLLVAEQAYQQAKSALVQAQANRLSDTVALIQSLGGGWMSKNETPEKSKTAS</sequence>
<keyword evidence="2" id="KW-1134">Transmembrane beta strand</keyword>
<keyword evidence="4" id="KW-1185">Reference proteome</keyword>
<comment type="caution">
    <text evidence="3">The sequence shown here is derived from an EMBL/GenBank/DDBJ whole genome shotgun (WGS) entry which is preliminary data.</text>
</comment>
<dbReference type="Proteomes" id="UP000634011">
    <property type="component" value="Unassembled WGS sequence"/>
</dbReference>
<evidence type="ECO:0000313" key="3">
    <source>
        <dbReference type="EMBL" id="MBC3860769.1"/>
    </source>
</evidence>
<gene>
    <name evidence="3" type="ORF">H8K32_01555</name>
</gene>
<evidence type="ECO:0000313" key="4">
    <source>
        <dbReference type="Proteomes" id="UP000634011"/>
    </source>
</evidence>
<organism evidence="3 4">
    <name type="scientific">Undibacterium jejuense</name>
    <dbReference type="NCBI Taxonomy" id="1344949"/>
    <lineage>
        <taxon>Bacteria</taxon>
        <taxon>Pseudomonadati</taxon>
        <taxon>Pseudomonadota</taxon>
        <taxon>Betaproteobacteria</taxon>
        <taxon>Burkholderiales</taxon>
        <taxon>Oxalobacteraceae</taxon>
        <taxon>Undibacterium</taxon>
    </lineage>
</organism>
<dbReference type="EMBL" id="JACOFV010000001">
    <property type="protein sequence ID" value="MBC3860769.1"/>
    <property type="molecule type" value="Genomic_DNA"/>
</dbReference>
<dbReference type="GO" id="GO:0015562">
    <property type="term" value="F:efflux transmembrane transporter activity"/>
    <property type="evidence" value="ECO:0007669"/>
    <property type="project" value="InterPro"/>
</dbReference>
<protein>
    <submittedName>
        <fullName evidence="3">Efflux transporter outer membrane subunit</fullName>
    </submittedName>
</protein>
<keyword evidence="2" id="KW-0449">Lipoprotein</keyword>
<dbReference type="SUPFAM" id="SSF56954">
    <property type="entry name" value="Outer membrane efflux proteins (OEP)"/>
    <property type="match status" value="1"/>
</dbReference>
<dbReference type="InterPro" id="IPR010131">
    <property type="entry name" value="MdtP/NodT-like"/>
</dbReference>
<comment type="subcellular location">
    <subcellularLocation>
        <location evidence="2">Cell membrane</location>
        <topology evidence="2">Lipid-anchor</topology>
    </subcellularLocation>
</comment>
<dbReference type="PANTHER" id="PTHR30203">
    <property type="entry name" value="OUTER MEMBRANE CATION EFFLUX PROTEIN"/>
    <property type="match status" value="1"/>
</dbReference>
<keyword evidence="2" id="KW-0564">Palmitate</keyword>
<comment type="similarity">
    <text evidence="1 2">Belongs to the outer membrane factor (OMF) (TC 1.B.17) family.</text>
</comment>
<proteinExistence type="inferred from homology"/>
<dbReference type="NCBIfam" id="TIGR01845">
    <property type="entry name" value="outer_NodT"/>
    <property type="match status" value="1"/>
</dbReference>
<name>A0A923HBS5_9BURK</name>
<keyword evidence="2" id="KW-0812">Transmembrane</keyword>
<keyword evidence="2" id="KW-0472">Membrane</keyword>